<gene>
    <name evidence="2" type="primary">orf132</name>
</gene>
<organism evidence="2">
    <name type="scientific">Chlorodesmis fastigiata</name>
    <name type="common">Turtle weed</name>
    <name type="synonym">Vaucheria fastigiata</name>
    <dbReference type="NCBI Taxonomy" id="189431"/>
    <lineage>
        <taxon>Eukaryota</taxon>
        <taxon>Viridiplantae</taxon>
        <taxon>Chlorophyta</taxon>
        <taxon>core chlorophytes</taxon>
        <taxon>Ulvophyceae</taxon>
        <taxon>TCBD clade</taxon>
        <taxon>Bryopsidales</taxon>
        <taxon>Halimedineae</taxon>
        <taxon>Halimedaceae</taxon>
        <taxon>Udoteae</taxon>
        <taxon>Chlorodesmis</taxon>
    </lineage>
</organism>
<geneLocation type="chloroplast" evidence="2"/>
<feature type="transmembrane region" description="Helical" evidence="1">
    <location>
        <begin position="99"/>
        <end position="118"/>
    </location>
</feature>
<accession>A0A2P0QHH3</accession>
<keyword evidence="1" id="KW-0472">Membrane</keyword>
<dbReference type="EMBL" id="KY819064">
    <property type="protein sequence ID" value="ARO74202.1"/>
    <property type="molecule type" value="Genomic_DNA"/>
</dbReference>
<name>A0A2P0QHH3_CHLFS</name>
<keyword evidence="2" id="KW-0150">Chloroplast</keyword>
<sequence>MTNVVHWRVKLIFLKNIYNIFQKYMIVKKLKINSFIVPTLNLQGISRRQRLEMIKTREIPYYGLLETETPSFKSTRVDSSVTIIDKLISLLIESPPSPITVFLCLYLAFFFMFISWIIKKICELIDSFLVRL</sequence>
<keyword evidence="2" id="KW-0934">Plastid</keyword>
<evidence type="ECO:0000313" key="2">
    <source>
        <dbReference type="EMBL" id="ARO74202.1"/>
    </source>
</evidence>
<dbReference type="GeneID" id="36489566"/>
<keyword evidence="1" id="KW-1133">Transmembrane helix</keyword>
<dbReference type="RefSeq" id="YP_009472537.1">
    <property type="nucleotide sequence ID" value="NC_037364.1"/>
</dbReference>
<dbReference type="AlphaFoldDB" id="A0A2P0QHH3"/>
<reference evidence="2" key="1">
    <citation type="submission" date="2017-03" db="EMBL/GenBank/DDBJ databases">
        <title>Chloroplast genome evolution in siphonous green algae.</title>
        <authorList>
            <person name="Cremen M.C."/>
            <person name="Marcelino V.R."/>
            <person name="Verbruggen H."/>
        </authorList>
    </citation>
    <scope>NUCLEOTIDE SEQUENCE</scope>
</reference>
<protein>
    <submittedName>
        <fullName evidence="2">Uncharacterized protein</fullName>
    </submittedName>
</protein>
<evidence type="ECO:0000256" key="1">
    <source>
        <dbReference type="SAM" id="Phobius"/>
    </source>
</evidence>
<proteinExistence type="predicted"/>
<keyword evidence="1" id="KW-0812">Transmembrane</keyword>